<keyword evidence="1" id="KW-0378">Hydrolase</keyword>
<evidence type="ECO:0000256" key="1">
    <source>
        <dbReference type="ARBA" id="ARBA00022801"/>
    </source>
</evidence>
<keyword evidence="5" id="KW-1185">Reference proteome</keyword>
<feature type="domain" description="Glucosamine/galactosamine-6-phosphate isomerase" evidence="3">
    <location>
        <begin position="25"/>
        <end position="224"/>
    </location>
</feature>
<dbReference type="GO" id="GO:0019262">
    <property type="term" value="P:N-acetylneuraminate catabolic process"/>
    <property type="evidence" value="ECO:0007669"/>
    <property type="project" value="TreeGrafter"/>
</dbReference>
<dbReference type="InterPro" id="IPR004547">
    <property type="entry name" value="Glucosamine6P_isomerase"/>
</dbReference>
<evidence type="ECO:0000256" key="2">
    <source>
        <dbReference type="ARBA" id="ARBA00023277"/>
    </source>
</evidence>
<dbReference type="PANTHER" id="PTHR11280:SF5">
    <property type="entry name" value="GLUCOSAMINE-6-PHOSPHATE ISOMERASE"/>
    <property type="match status" value="1"/>
</dbReference>
<name>A0A343JEH1_9CLOT</name>
<dbReference type="KEGG" id="cia:BEN51_10675"/>
<reference evidence="4 5" key="1">
    <citation type="submission" date="2016-08" db="EMBL/GenBank/DDBJ databases">
        <title>Complete Genome Sequence Of The Indigo Reducing Clostridium isatidis DSM15098.</title>
        <authorList>
            <person name="Little G.T."/>
            <person name="Minton N.P."/>
        </authorList>
    </citation>
    <scope>NUCLEOTIDE SEQUENCE [LARGE SCALE GENOMIC DNA]</scope>
    <source>
        <strain evidence="4 5">DSM 15098</strain>
    </source>
</reference>
<dbReference type="Gene3D" id="3.40.50.1360">
    <property type="match status" value="1"/>
</dbReference>
<dbReference type="GO" id="GO:0005975">
    <property type="term" value="P:carbohydrate metabolic process"/>
    <property type="evidence" value="ECO:0007669"/>
    <property type="project" value="InterPro"/>
</dbReference>
<evidence type="ECO:0000313" key="4">
    <source>
        <dbReference type="EMBL" id="ASW43929.1"/>
    </source>
</evidence>
<sequence>MRIEIVEDYKELSKRLGTIILEELKKEGAIVLPSGDTPLGAYEYVLEEFKLNPFEIKATIFGLDEWCGLDRDDEGSCQYYMHKYLFDKLPLKDGQVIEFNAKALDLKEECQKMNQVIEKVKNFNLVVLGIGMNGHLGLNEPGTSFEKNAQIVNLSQRTKEVAQKYFKNKQKLEKGITLGIKNFLDAKKLILVAAGKKKKEIVKKIIESDVSEEIPATAAKLHNNSILLMDRLCID</sequence>
<proteinExistence type="predicted"/>
<accession>A0A343JEH1</accession>
<dbReference type="EMBL" id="CP016786">
    <property type="protein sequence ID" value="ASW43929.1"/>
    <property type="molecule type" value="Genomic_DNA"/>
</dbReference>
<evidence type="ECO:0000259" key="3">
    <source>
        <dbReference type="Pfam" id="PF01182"/>
    </source>
</evidence>
<dbReference type="SUPFAM" id="SSF100950">
    <property type="entry name" value="NagB/RpiA/CoA transferase-like"/>
    <property type="match status" value="1"/>
</dbReference>
<gene>
    <name evidence="4" type="ORF">BEN51_10675</name>
</gene>
<dbReference type="GO" id="GO:0006046">
    <property type="term" value="P:N-acetylglucosamine catabolic process"/>
    <property type="evidence" value="ECO:0007669"/>
    <property type="project" value="TreeGrafter"/>
</dbReference>
<dbReference type="PANTHER" id="PTHR11280">
    <property type="entry name" value="GLUCOSAMINE-6-PHOSPHATE ISOMERASE"/>
    <property type="match status" value="1"/>
</dbReference>
<dbReference type="Pfam" id="PF01182">
    <property type="entry name" value="Glucosamine_iso"/>
    <property type="match status" value="1"/>
</dbReference>
<dbReference type="GO" id="GO:0042802">
    <property type="term" value="F:identical protein binding"/>
    <property type="evidence" value="ECO:0007669"/>
    <property type="project" value="TreeGrafter"/>
</dbReference>
<organism evidence="4 5">
    <name type="scientific">Clostridium isatidis</name>
    <dbReference type="NCBI Taxonomy" id="182773"/>
    <lineage>
        <taxon>Bacteria</taxon>
        <taxon>Bacillati</taxon>
        <taxon>Bacillota</taxon>
        <taxon>Clostridia</taxon>
        <taxon>Eubacteriales</taxon>
        <taxon>Clostridiaceae</taxon>
        <taxon>Clostridium</taxon>
    </lineage>
</organism>
<protein>
    <submittedName>
        <fullName evidence="4">Glucosamine-6-phosphate deaminase</fullName>
    </submittedName>
</protein>
<keyword evidence="2" id="KW-0119">Carbohydrate metabolism</keyword>
<dbReference type="GO" id="GO:0004342">
    <property type="term" value="F:glucosamine-6-phosphate deaminase activity"/>
    <property type="evidence" value="ECO:0007669"/>
    <property type="project" value="InterPro"/>
</dbReference>
<evidence type="ECO:0000313" key="5">
    <source>
        <dbReference type="Proteomes" id="UP000264883"/>
    </source>
</evidence>
<dbReference type="InterPro" id="IPR006148">
    <property type="entry name" value="Glc/Gal-6P_isomerase"/>
</dbReference>
<dbReference type="AlphaFoldDB" id="A0A343JEH1"/>
<dbReference type="GO" id="GO:0006043">
    <property type="term" value="P:glucosamine catabolic process"/>
    <property type="evidence" value="ECO:0007669"/>
    <property type="project" value="TreeGrafter"/>
</dbReference>
<dbReference type="Proteomes" id="UP000264883">
    <property type="component" value="Chromosome"/>
</dbReference>
<dbReference type="InterPro" id="IPR037171">
    <property type="entry name" value="NagB/RpiA_transferase-like"/>
</dbReference>
<dbReference type="GO" id="GO:0005737">
    <property type="term" value="C:cytoplasm"/>
    <property type="evidence" value="ECO:0007669"/>
    <property type="project" value="TreeGrafter"/>
</dbReference>